<protein>
    <submittedName>
        <fullName evidence="1">Uncharacterized protein</fullName>
    </submittedName>
</protein>
<evidence type="ECO:0000313" key="2">
    <source>
        <dbReference type="Proteomes" id="UP000237105"/>
    </source>
</evidence>
<organism evidence="1 2">
    <name type="scientific">Parasponia andersonii</name>
    <name type="common">Sponia andersonii</name>
    <dbReference type="NCBI Taxonomy" id="3476"/>
    <lineage>
        <taxon>Eukaryota</taxon>
        <taxon>Viridiplantae</taxon>
        <taxon>Streptophyta</taxon>
        <taxon>Embryophyta</taxon>
        <taxon>Tracheophyta</taxon>
        <taxon>Spermatophyta</taxon>
        <taxon>Magnoliopsida</taxon>
        <taxon>eudicotyledons</taxon>
        <taxon>Gunneridae</taxon>
        <taxon>Pentapetalae</taxon>
        <taxon>rosids</taxon>
        <taxon>fabids</taxon>
        <taxon>Rosales</taxon>
        <taxon>Cannabaceae</taxon>
        <taxon>Parasponia</taxon>
    </lineage>
</organism>
<dbReference type="AlphaFoldDB" id="A0A2P5BDB3"/>
<accession>A0A2P5BDB3</accession>
<dbReference type="EMBL" id="JXTB01000305">
    <property type="protein sequence ID" value="PON46789.1"/>
    <property type="molecule type" value="Genomic_DNA"/>
</dbReference>
<evidence type="ECO:0000313" key="1">
    <source>
        <dbReference type="EMBL" id="PON46789.1"/>
    </source>
</evidence>
<dbReference type="Proteomes" id="UP000237105">
    <property type="component" value="Unassembled WGS sequence"/>
</dbReference>
<gene>
    <name evidence="1" type="ORF">PanWU01x14_248840</name>
</gene>
<proteinExistence type="predicted"/>
<name>A0A2P5BDB3_PARAD</name>
<reference evidence="2" key="1">
    <citation type="submission" date="2016-06" db="EMBL/GenBank/DDBJ databases">
        <title>Parallel loss of symbiosis genes in relatives of nitrogen-fixing non-legume Parasponia.</title>
        <authorList>
            <person name="Van Velzen R."/>
            <person name="Holmer R."/>
            <person name="Bu F."/>
            <person name="Rutten L."/>
            <person name="Van Zeijl A."/>
            <person name="Liu W."/>
            <person name="Santuari L."/>
            <person name="Cao Q."/>
            <person name="Sharma T."/>
            <person name="Shen D."/>
            <person name="Roswanjaya Y."/>
            <person name="Wardhani T."/>
            <person name="Kalhor M.S."/>
            <person name="Jansen J."/>
            <person name="Van den Hoogen J."/>
            <person name="Gungor B."/>
            <person name="Hartog M."/>
            <person name="Hontelez J."/>
            <person name="Verver J."/>
            <person name="Yang W.-C."/>
            <person name="Schijlen E."/>
            <person name="Repin R."/>
            <person name="Schilthuizen M."/>
            <person name="Schranz E."/>
            <person name="Heidstra R."/>
            <person name="Miyata K."/>
            <person name="Fedorova E."/>
            <person name="Kohlen W."/>
            <person name="Bisseling T."/>
            <person name="Smit S."/>
            <person name="Geurts R."/>
        </authorList>
    </citation>
    <scope>NUCLEOTIDE SEQUENCE [LARGE SCALE GENOMIC DNA]</scope>
    <source>
        <strain evidence="2">cv. WU1-14</strain>
    </source>
</reference>
<sequence length="105" mass="11491">MKQCLWILQTLTDASNELDVAQMISAQMTRDGMELGLNESIEGCFKRSNGNKTVRTRTTSVDKCEPKKFGRGRSTVWLGGANLGAGPKGCGFGGDVIRDWKYATE</sequence>
<keyword evidence="2" id="KW-1185">Reference proteome</keyword>
<comment type="caution">
    <text evidence="1">The sequence shown here is derived from an EMBL/GenBank/DDBJ whole genome shotgun (WGS) entry which is preliminary data.</text>
</comment>